<dbReference type="Proteomes" id="UP001175097">
    <property type="component" value="Unassembled WGS sequence"/>
</dbReference>
<evidence type="ECO:0000313" key="1">
    <source>
        <dbReference type="EMBL" id="MDN4607034.1"/>
    </source>
</evidence>
<name>A0ABT8JSB2_9BACL</name>
<gene>
    <name evidence="1" type="ORF">P5G49_06010</name>
</gene>
<sequence>MAQSVEQVEHIAEQSLKSGWPFACMLPFWKYSFLALVAWMVQTDFPLETPEKVVSATGRSMVSVVDRTSVAYRRTAKTVRAQMDRMIRISWITPFIWSI</sequence>
<dbReference type="RefSeq" id="WP_301242591.1">
    <property type="nucleotide sequence ID" value="NZ_JAROCC010000004.1"/>
</dbReference>
<organism evidence="1 2">
    <name type="scientific">Sporosarcina highlanderae</name>
    <dbReference type="NCBI Taxonomy" id="3035916"/>
    <lineage>
        <taxon>Bacteria</taxon>
        <taxon>Bacillati</taxon>
        <taxon>Bacillota</taxon>
        <taxon>Bacilli</taxon>
        <taxon>Bacillales</taxon>
        <taxon>Caryophanaceae</taxon>
        <taxon>Sporosarcina</taxon>
    </lineage>
</organism>
<proteinExistence type="predicted"/>
<dbReference type="EMBL" id="JAROCC010000004">
    <property type="protein sequence ID" value="MDN4607034.1"/>
    <property type="molecule type" value="Genomic_DNA"/>
</dbReference>
<keyword evidence="2" id="KW-1185">Reference proteome</keyword>
<evidence type="ECO:0000313" key="2">
    <source>
        <dbReference type="Proteomes" id="UP001175097"/>
    </source>
</evidence>
<reference evidence="1" key="1">
    <citation type="submission" date="2023-03" db="EMBL/GenBank/DDBJ databases">
        <title>MT1 and MT2 Draft Genomes of Novel Species.</title>
        <authorList>
            <person name="Venkateswaran K."/>
        </authorList>
    </citation>
    <scope>NUCLEOTIDE SEQUENCE</scope>
    <source>
        <strain evidence="1">F6_3S_P_2</strain>
    </source>
</reference>
<accession>A0ABT8JSB2</accession>
<comment type="caution">
    <text evidence="1">The sequence shown here is derived from an EMBL/GenBank/DDBJ whole genome shotgun (WGS) entry which is preliminary data.</text>
</comment>
<protein>
    <submittedName>
        <fullName evidence="1">Uncharacterized protein</fullName>
    </submittedName>
</protein>